<organism evidence="3 4">
    <name type="scientific">Porphyromonas crevioricanis JCM 15906</name>
    <dbReference type="NCBI Taxonomy" id="1305617"/>
    <lineage>
        <taxon>Bacteria</taxon>
        <taxon>Pseudomonadati</taxon>
        <taxon>Bacteroidota</taxon>
        <taxon>Bacteroidia</taxon>
        <taxon>Bacteroidales</taxon>
        <taxon>Porphyromonadaceae</taxon>
        <taxon>Porphyromonas</taxon>
    </lineage>
</organism>
<comment type="caution">
    <text evidence="3">The sequence shown here is derived from an EMBL/GenBank/DDBJ whole genome shotgun (WGS) entry which is preliminary data.</text>
</comment>
<protein>
    <submittedName>
        <fullName evidence="3">Mce4/Rv3499c/MTV023.06c protein</fullName>
    </submittedName>
</protein>
<accession>S4N6J9</accession>
<evidence type="ECO:0000256" key="1">
    <source>
        <dbReference type="SAM" id="Phobius"/>
    </source>
</evidence>
<dbReference type="InterPro" id="IPR052336">
    <property type="entry name" value="MlaD_Phospholipid_Transporter"/>
</dbReference>
<evidence type="ECO:0000313" key="4">
    <source>
        <dbReference type="Proteomes" id="UP000018031"/>
    </source>
</evidence>
<dbReference type="InterPro" id="IPR003399">
    <property type="entry name" value="Mce/MlaD"/>
</dbReference>
<gene>
    <name evidence="3" type="ORF">PORCRE_62</name>
</gene>
<evidence type="ECO:0000259" key="2">
    <source>
        <dbReference type="Pfam" id="PF02470"/>
    </source>
</evidence>
<dbReference type="PANTHER" id="PTHR33371:SF4">
    <property type="entry name" value="INTERMEMBRANE PHOSPHOLIPID TRANSPORT SYSTEM BINDING PROTEIN MLAD"/>
    <property type="match status" value="1"/>
</dbReference>
<feature type="domain" description="Mce/MlaD" evidence="2">
    <location>
        <begin position="51"/>
        <end position="120"/>
    </location>
</feature>
<keyword evidence="1" id="KW-1133">Transmembrane helix</keyword>
<dbReference type="AlphaFoldDB" id="S4N6J9"/>
<dbReference type="EMBL" id="BAOU01000002">
    <property type="protein sequence ID" value="GAD04378.1"/>
    <property type="molecule type" value="Genomic_DNA"/>
</dbReference>
<name>S4N6J9_9PORP</name>
<proteinExistence type="predicted"/>
<evidence type="ECO:0000313" key="3">
    <source>
        <dbReference type="EMBL" id="GAD04378.1"/>
    </source>
</evidence>
<feature type="transmembrane region" description="Helical" evidence="1">
    <location>
        <begin position="21"/>
        <end position="41"/>
    </location>
</feature>
<dbReference type="Pfam" id="PF02470">
    <property type="entry name" value="MlaD"/>
    <property type="match status" value="1"/>
</dbReference>
<reference evidence="3 4" key="2">
    <citation type="journal article" date="2013" name="Genome Announc.">
        <title>Draft Genome Sequences of Porphyromonas crevioricanis JCM 15906T and Porphyromonas cansulci JCM 13913T Isolated from a Canine Oral Cavity.</title>
        <authorList>
            <person name="Sakamoto M."/>
            <person name="Tanaka N."/>
            <person name="Shiwa Y."/>
            <person name="Yoshikawa H."/>
            <person name="Ohkuma M."/>
        </authorList>
    </citation>
    <scope>NUCLEOTIDE SEQUENCE [LARGE SCALE GENOMIC DNA]</scope>
    <source>
        <strain evidence="3 4">JCM 15906</strain>
    </source>
</reference>
<keyword evidence="1" id="KW-0472">Membrane</keyword>
<keyword evidence="1" id="KW-0812">Transmembrane</keyword>
<dbReference type="Proteomes" id="UP000018031">
    <property type="component" value="Unassembled WGS sequence"/>
</dbReference>
<reference evidence="4" key="1">
    <citation type="journal article" date="2013" name="Genome">
        <title>Draft Genome Sequences of Porphyromonas crevioricanis JCM 15906T and Porphyromonas cansulci JCM 13913T Isolated from a Canine Oral Cavity.</title>
        <authorList>
            <person name="Sakamoto M."/>
            <person name="Tanaka N."/>
            <person name="Shiwa Y."/>
            <person name="Yoshikawa H."/>
            <person name="Ohkuma M."/>
        </authorList>
    </citation>
    <scope>NUCLEOTIDE SEQUENCE [LARGE SCALE GENOMIC DNA]</scope>
    <source>
        <strain evidence="4">JCM 15906</strain>
    </source>
</reference>
<dbReference type="PANTHER" id="PTHR33371">
    <property type="entry name" value="INTERMEMBRANE PHOSPHOLIPID TRANSPORT SYSTEM BINDING PROTEIN MLAD-RELATED"/>
    <property type="match status" value="1"/>
</dbReference>
<sequence length="311" mass="34285">MSAIQQSKSLNTIIMKLSEKTKIGILAILALILVYFGINYLKGINLLKKPNIYHVSFEEVHNVNKASPVLIDGYKVGIVKDMIFDFKKGRGITLVLDLVSDMKVEKGTSVAIKQTALSGAEVHLSRPEQGGQGYHSVGDTLLASPGSGDILAMTNNKIMPAIVNLLPKADSLLSSLTRLANSSEFSTILLSLELSAKELNKSMAQINQVVRRDFDPMMANLNETAGNIKQVSETLSKVDMDRIHQTLSDLSAMTHELKRAVAQLEKTDNIAGLLLNDDKLYKRIDSLANSADMLMKDIRENPKRYVHFSIF</sequence>